<evidence type="ECO:0000256" key="1">
    <source>
        <dbReference type="SAM" id="SignalP"/>
    </source>
</evidence>
<comment type="caution">
    <text evidence="2">The sequence shown here is derived from an EMBL/GenBank/DDBJ whole genome shotgun (WGS) entry which is preliminary data.</text>
</comment>
<dbReference type="Proteomes" id="UP000288805">
    <property type="component" value="Unassembled WGS sequence"/>
</dbReference>
<dbReference type="PANTHER" id="PTHR18460">
    <property type="entry name" value="TEL2 INTERACTING PROTEIN 1 TTI1 FAMILY MEMBER"/>
    <property type="match status" value="1"/>
</dbReference>
<gene>
    <name evidence="2" type="ORF">CK203_036402</name>
</gene>
<dbReference type="InterPro" id="IPR052587">
    <property type="entry name" value="TELO2-interacting_protein_1"/>
</dbReference>
<reference evidence="2 3" key="1">
    <citation type="journal article" date="2018" name="PLoS Genet.">
        <title>Population sequencing reveals clonal diversity and ancestral inbreeding in the grapevine cultivar Chardonnay.</title>
        <authorList>
            <person name="Roach M.J."/>
            <person name="Johnson D.L."/>
            <person name="Bohlmann J."/>
            <person name="van Vuuren H.J."/>
            <person name="Jones S.J."/>
            <person name="Pretorius I.S."/>
            <person name="Schmidt S.A."/>
            <person name="Borneman A.R."/>
        </authorList>
    </citation>
    <scope>NUCLEOTIDE SEQUENCE [LARGE SCALE GENOMIC DNA]</scope>
    <source>
        <strain evidence="3">cv. Chardonnay</strain>
        <tissue evidence="2">Leaf</tissue>
    </source>
</reference>
<keyword evidence="1" id="KW-0732">Signal</keyword>
<name>A0A438HZ06_VITVI</name>
<evidence type="ECO:0000313" key="2">
    <source>
        <dbReference type="EMBL" id="RVW89687.1"/>
    </source>
</evidence>
<dbReference type="AlphaFoldDB" id="A0A438HZ06"/>
<protein>
    <submittedName>
        <fullName evidence="2">Uncharacterized protein</fullName>
    </submittedName>
</protein>
<organism evidence="2 3">
    <name type="scientific">Vitis vinifera</name>
    <name type="common">Grape</name>
    <dbReference type="NCBI Taxonomy" id="29760"/>
    <lineage>
        <taxon>Eukaryota</taxon>
        <taxon>Viridiplantae</taxon>
        <taxon>Streptophyta</taxon>
        <taxon>Embryophyta</taxon>
        <taxon>Tracheophyta</taxon>
        <taxon>Spermatophyta</taxon>
        <taxon>Magnoliopsida</taxon>
        <taxon>eudicotyledons</taxon>
        <taxon>Gunneridae</taxon>
        <taxon>Pentapetalae</taxon>
        <taxon>rosids</taxon>
        <taxon>Vitales</taxon>
        <taxon>Vitaceae</taxon>
        <taxon>Viteae</taxon>
        <taxon>Vitis</taxon>
    </lineage>
</organism>
<feature type="chain" id="PRO_5019252565" evidence="1">
    <location>
        <begin position="27"/>
        <end position="292"/>
    </location>
</feature>
<evidence type="ECO:0000313" key="3">
    <source>
        <dbReference type="Proteomes" id="UP000288805"/>
    </source>
</evidence>
<sequence>MKNCINCTLVVLTFVFFGLQVGSADALAFFLPGVVSQFSKVLYVSKTMISGAAGSVEAIDQAIRGVAEFLMVVLRDDANLSGLDNVIAGCHTNKDESTQSFLEELRQLPLKAQGQSETIAEDSSGEIISSISPKFGFEEKGSISSRKMLGSLHVTRTKDWIEKTSTQVDKLLCTTFPKVHMCSSSKKGEKRTFGGHTRTIVKVQSHSEEKQTDAFGYTLSNFSVDILSLTEKRGFWKNSFENFGELFGDLERISEGSFGIPQAYPDLEHERWSVAIANSSFRSILNSRSLEN</sequence>
<dbReference type="EMBL" id="QGNW01000162">
    <property type="protein sequence ID" value="RVW89687.1"/>
    <property type="molecule type" value="Genomic_DNA"/>
</dbReference>
<feature type="signal peptide" evidence="1">
    <location>
        <begin position="1"/>
        <end position="26"/>
    </location>
</feature>
<proteinExistence type="predicted"/>
<dbReference type="PANTHER" id="PTHR18460:SF3">
    <property type="entry name" value="TELO2-INTERACTING PROTEIN 1 HOMOLOG"/>
    <property type="match status" value="1"/>
</dbReference>
<accession>A0A438HZ06</accession>